<accession>A0A643FDP9</accession>
<reference evidence="2 3" key="1">
    <citation type="submission" date="2019-09" db="EMBL/GenBank/DDBJ databases">
        <title>Draft genome sequences of 48 bacterial type strains from the CCUG.</title>
        <authorList>
            <person name="Tunovic T."/>
            <person name="Pineiro-Iglesias B."/>
            <person name="Unosson C."/>
            <person name="Inganas E."/>
            <person name="Ohlen M."/>
            <person name="Cardew S."/>
            <person name="Jensie-Markopoulos S."/>
            <person name="Salva-Serra F."/>
            <person name="Jaen-Luchoro D."/>
            <person name="Karlsson R."/>
            <person name="Svensson-Stadler L."/>
            <person name="Chun J."/>
            <person name="Moore E."/>
        </authorList>
    </citation>
    <scope>NUCLEOTIDE SEQUENCE [LARGE SCALE GENOMIC DNA]</scope>
    <source>
        <strain evidence="2 3">CCUG 30977</strain>
    </source>
</reference>
<dbReference type="Proteomes" id="UP000430120">
    <property type="component" value="Unassembled WGS sequence"/>
</dbReference>
<feature type="transmembrane region" description="Helical" evidence="1">
    <location>
        <begin position="12"/>
        <end position="34"/>
    </location>
</feature>
<keyword evidence="3" id="KW-1185">Reference proteome</keyword>
<dbReference type="SUPFAM" id="SSF54523">
    <property type="entry name" value="Pili subunits"/>
    <property type="match status" value="1"/>
</dbReference>
<dbReference type="OrthoDB" id="9154196at2"/>
<sequence>MAHAPHRQQGFTLLELMVVVALLAVVVGMASLSLRDSAAARLDEEAARLSALLEGARARSRAMGVEVEWQPLPDQPGFRFVGLPDTVHLPDRWLDEGTHAEIIGASSLVLGPEPVIGAQRVVLSLGERRVVLATDGLGAFAPLAEPEGKPAP</sequence>
<evidence type="ECO:0000256" key="1">
    <source>
        <dbReference type="SAM" id="Phobius"/>
    </source>
</evidence>
<keyword evidence="1" id="KW-0472">Membrane</keyword>
<name>A0A643FDP9_IDEDE</name>
<keyword evidence="1" id="KW-0812">Transmembrane</keyword>
<protein>
    <submittedName>
        <fullName evidence="2">Type II secretion system protein GspH</fullName>
    </submittedName>
</protein>
<dbReference type="EMBL" id="VZPB01000032">
    <property type="protein sequence ID" value="KAB0580582.1"/>
    <property type="molecule type" value="Genomic_DNA"/>
</dbReference>
<organism evidence="2 3">
    <name type="scientific">Ideonella dechloratans</name>
    <dbReference type="NCBI Taxonomy" id="36863"/>
    <lineage>
        <taxon>Bacteria</taxon>
        <taxon>Pseudomonadati</taxon>
        <taxon>Pseudomonadota</taxon>
        <taxon>Betaproteobacteria</taxon>
        <taxon>Burkholderiales</taxon>
        <taxon>Sphaerotilaceae</taxon>
        <taxon>Ideonella</taxon>
    </lineage>
</organism>
<dbReference type="RefSeq" id="WP_151124652.1">
    <property type="nucleotide sequence ID" value="NZ_CP088081.1"/>
</dbReference>
<evidence type="ECO:0000313" key="2">
    <source>
        <dbReference type="EMBL" id="KAB0580582.1"/>
    </source>
</evidence>
<dbReference type="Gene3D" id="3.30.700.10">
    <property type="entry name" value="Glycoprotein, Type 4 Pilin"/>
    <property type="match status" value="1"/>
</dbReference>
<proteinExistence type="predicted"/>
<comment type="caution">
    <text evidence="2">The sequence shown here is derived from an EMBL/GenBank/DDBJ whole genome shotgun (WGS) entry which is preliminary data.</text>
</comment>
<dbReference type="PROSITE" id="PS00409">
    <property type="entry name" value="PROKAR_NTER_METHYL"/>
    <property type="match status" value="1"/>
</dbReference>
<dbReference type="InterPro" id="IPR012902">
    <property type="entry name" value="N_methyl_site"/>
</dbReference>
<dbReference type="InterPro" id="IPR045584">
    <property type="entry name" value="Pilin-like"/>
</dbReference>
<evidence type="ECO:0000313" key="3">
    <source>
        <dbReference type="Proteomes" id="UP000430120"/>
    </source>
</evidence>
<dbReference type="NCBIfam" id="TIGR02532">
    <property type="entry name" value="IV_pilin_GFxxxE"/>
    <property type="match status" value="1"/>
</dbReference>
<keyword evidence="1" id="KW-1133">Transmembrane helix</keyword>
<dbReference type="Pfam" id="PF07963">
    <property type="entry name" value="N_methyl"/>
    <property type="match status" value="1"/>
</dbReference>
<dbReference type="AlphaFoldDB" id="A0A643FDP9"/>
<gene>
    <name evidence="2" type="primary">gspH</name>
    <name evidence="2" type="ORF">F7Q92_13490</name>
</gene>